<proteinExistence type="predicted"/>
<dbReference type="OrthoDB" id="9450924at2759"/>
<dbReference type="InterPro" id="IPR029296">
    <property type="entry name" value="Bcl-2-like_put"/>
</dbReference>
<dbReference type="AlphaFoldDB" id="A0A8B7QLR9"/>
<feature type="region of interest" description="Disordered" evidence="1">
    <location>
        <begin position="1"/>
        <end position="69"/>
    </location>
</feature>
<reference evidence="3" key="1">
    <citation type="submission" date="2025-08" db="UniProtKB">
        <authorList>
            <consortium name="RefSeq"/>
        </authorList>
    </citation>
    <scope>IDENTIFICATION</scope>
    <source>
        <tissue evidence="3">Muscle</tissue>
    </source>
</reference>
<feature type="compositionally biased region" description="Polar residues" evidence="1">
    <location>
        <begin position="31"/>
        <end position="46"/>
    </location>
</feature>
<dbReference type="PANTHER" id="PTHR37335">
    <property type="entry name" value="RIKEN CDNA 1700003F12 GENE"/>
    <property type="match status" value="1"/>
</dbReference>
<dbReference type="PANTHER" id="PTHR37335:SF1">
    <property type="entry name" value="RIKEN CDNA 1700003F12 GENE"/>
    <property type="match status" value="1"/>
</dbReference>
<dbReference type="KEGG" id="hai:109377245"/>
<organism evidence="2 3">
    <name type="scientific">Hipposideros armiger</name>
    <name type="common">Great Himalayan leaf-nosed bat</name>
    <dbReference type="NCBI Taxonomy" id="186990"/>
    <lineage>
        <taxon>Eukaryota</taxon>
        <taxon>Metazoa</taxon>
        <taxon>Chordata</taxon>
        <taxon>Craniata</taxon>
        <taxon>Vertebrata</taxon>
        <taxon>Euteleostomi</taxon>
        <taxon>Mammalia</taxon>
        <taxon>Eutheria</taxon>
        <taxon>Laurasiatheria</taxon>
        <taxon>Chiroptera</taxon>
        <taxon>Yinpterochiroptera</taxon>
        <taxon>Rhinolophoidea</taxon>
        <taxon>Hipposideridae</taxon>
        <taxon>Hipposideros</taxon>
    </lineage>
</organism>
<keyword evidence="2" id="KW-1185">Reference proteome</keyword>
<dbReference type="RefSeq" id="XP_019489070.1">
    <property type="nucleotide sequence ID" value="XM_019633525.1"/>
</dbReference>
<feature type="region of interest" description="Disordered" evidence="1">
    <location>
        <begin position="196"/>
        <end position="220"/>
    </location>
</feature>
<name>A0A8B7QLR9_HIPAR</name>
<accession>A0A8B7QLR9</accession>
<feature type="compositionally biased region" description="Basic and acidic residues" evidence="1">
    <location>
        <begin position="57"/>
        <end position="69"/>
    </location>
</feature>
<gene>
    <name evidence="3" type="primary">CUNH20orf144</name>
</gene>
<dbReference type="Pfam" id="PF15318">
    <property type="entry name" value="Bclt"/>
    <property type="match status" value="1"/>
</dbReference>
<protein>
    <submittedName>
        <fullName evidence="3">Uncharacterized protein C20orf144 homolog</fullName>
    </submittedName>
</protein>
<dbReference type="Proteomes" id="UP000694851">
    <property type="component" value="Unplaced"/>
</dbReference>
<sequence>MRSIHEVTMWPPQDNARGGGPWPEGRAKQHGQWTPVLTSPAMGNNSSRKRTQVPKQAVKERPPDMDKARGKQFFSHLKQKPNTKIVLLFPLDKRQQRVEVAEGPGVPPRRPSEDATGAQGGSPGVTPMMRGAGDGAERHDSAREREMKKILVLLLLLDSRLQEEGHCAAGGAGAGGGAKAAQGWQRLYKRLVTESETHSEADLAAEEQPRNRCRCPRPRP</sequence>
<dbReference type="CTD" id="107519470"/>
<feature type="region of interest" description="Disordered" evidence="1">
    <location>
        <begin position="97"/>
        <end position="142"/>
    </location>
</feature>
<evidence type="ECO:0000256" key="1">
    <source>
        <dbReference type="SAM" id="MobiDB-lite"/>
    </source>
</evidence>
<evidence type="ECO:0000313" key="2">
    <source>
        <dbReference type="Proteomes" id="UP000694851"/>
    </source>
</evidence>
<dbReference type="GeneID" id="109377245"/>
<feature type="compositionally biased region" description="Basic residues" evidence="1">
    <location>
        <begin position="211"/>
        <end position="220"/>
    </location>
</feature>
<evidence type="ECO:0000313" key="3">
    <source>
        <dbReference type="RefSeq" id="XP_019489070.1"/>
    </source>
</evidence>